<organism evidence="2 3">
    <name type="scientific">[Clostridium] polysaccharolyticum</name>
    <dbReference type="NCBI Taxonomy" id="29364"/>
    <lineage>
        <taxon>Bacteria</taxon>
        <taxon>Bacillati</taxon>
        <taxon>Bacillota</taxon>
        <taxon>Clostridia</taxon>
        <taxon>Lachnospirales</taxon>
        <taxon>Lachnospiraceae</taxon>
    </lineage>
</organism>
<dbReference type="AlphaFoldDB" id="A0A1H9Y7M7"/>
<dbReference type="STRING" id="29364.SAMN04487772_101194"/>
<accession>A0A1H9Y7M7</accession>
<dbReference type="GO" id="GO:0005694">
    <property type="term" value="C:chromosome"/>
    <property type="evidence" value="ECO:0007669"/>
    <property type="project" value="TreeGrafter"/>
</dbReference>
<dbReference type="EMBL" id="FOHN01000001">
    <property type="protein sequence ID" value="SES64815.1"/>
    <property type="molecule type" value="Genomic_DNA"/>
</dbReference>
<dbReference type="InterPro" id="IPR050336">
    <property type="entry name" value="Chromosome_partition/occlusion"/>
</dbReference>
<dbReference type="InterPro" id="IPR003115">
    <property type="entry name" value="ParB_N"/>
</dbReference>
<evidence type="ECO:0000259" key="1">
    <source>
        <dbReference type="SMART" id="SM00470"/>
    </source>
</evidence>
<proteinExistence type="predicted"/>
<dbReference type="InterPro" id="IPR036086">
    <property type="entry name" value="ParB/Sulfiredoxin_sf"/>
</dbReference>
<dbReference type="Gene3D" id="3.90.1530.30">
    <property type="match status" value="1"/>
</dbReference>
<dbReference type="Gene3D" id="1.10.10.2830">
    <property type="match status" value="1"/>
</dbReference>
<dbReference type="SMART" id="SM00470">
    <property type="entry name" value="ParB"/>
    <property type="match status" value="1"/>
</dbReference>
<dbReference type="PANTHER" id="PTHR33375:SF1">
    <property type="entry name" value="CHROMOSOME-PARTITIONING PROTEIN PARB-RELATED"/>
    <property type="match status" value="1"/>
</dbReference>
<dbReference type="SUPFAM" id="SSF109709">
    <property type="entry name" value="KorB DNA-binding domain-like"/>
    <property type="match status" value="1"/>
</dbReference>
<dbReference type="SUPFAM" id="SSF110849">
    <property type="entry name" value="ParB/Sulfiredoxin"/>
    <property type="match status" value="1"/>
</dbReference>
<dbReference type="GO" id="GO:0007059">
    <property type="term" value="P:chromosome segregation"/>
    <property type="evidence" value="ECO:0007669"/>
    <property type="project" value="TreeGrafter"/>
</dbReference>
<dbReference type="PANTHER" id="PTHR33375">
    <property type="entry name" value="CHROMOSOME-PARTITIONING PROTEIN PARB-RELATED"/>
    <property type="match status" value="1"/>
</dbReference>
<gene>
    <name evidence="2" type="ORF">SAMN04487772_101194</name>
</gene>
<evidence type="ECO:0000313" key="3">
    <source>
        <dbReference type="Proteomes" id="UP000199800"/>
    </source>
</evidence>
<dbReference type="RefSeq" id="WP_092475122.1">
    <property type="nucleotide sequence ID" value="NZ_FOHN01000001.1"/>
</dbReference>
<name>A0A1H9Y7M7_9FIRM</name>
<keyword evidence="3" id="KW-1185">Reference proteome</keyword>
<dbReference type="CDD" id="cd16408">
    <property type="entry name" value="ParB_N_like"/>
    <property type="match status" value="1"/>
</dbReference>
<sequence length="325" mass="36869">MGNLLQTSKKLTSLNDIFGGTNDEQNVKSVTKVDINKLIAFSKHPFKLYEGARLDDMVRSVKELGVLTPILVRKLDNGNYEILSGHNRWNAAKMVGLSEVPIYLLEDINDEEAMLIVTETNLIQRSFNDLLPSERACVIAQHHEALKCQGKRFDLLEDIKRLLNADEINNSDTFDLIDQKQNSREKVGSVYDLSSGAVARYLRVNVLSDKLKNFLDDAVIGLYVAVSISYLSNDNQEYLAGFIDSGKKVDIEKANKLKELQKAGKLNEINMAKVLDGTYKPHKKKSILKGYKIKSKVMKKYFQEEQSEDEVESIIEKALELYFKQ</sequence>
<feature type="domain" description="ParB-like N-terminal" evidence="1">
    <location>
        <begin position="31"/>
        <end position="122"/>
    </location>
</feature>
<dbReference type="Pfam" id="PF02195">
    <property type="entry name" value="ParB_N"/>
    <property type="match status" value="1"/>
</dbReference>
<dbReference type="Proteomes" id="UP000199800">
    <property type="component" value="Unassembled WGS sequence"/>
</dbReference>
<reference evidence="2 3" key="1">
    <citation type="submission" date="2016-10" db="EMBL/GenBank/DDBJ databases">
        <authorList>
            <person name="de Groot N.N."/>
        </authorList>
    </citation>
    <scope>NUCLEOTIDE SEQUENCE [LARGE SCALE GENOMIC DNA]</scope>
    <source>
        <strain evidence="2 3">DSM 1801</strain>
    </source>
</reference>
<protein>
    <submittedName>
        <fullName evidence="2">Chromosome partitioning protein, ParB family</fullName>
    </submittedName>
</protein>
<evidence type="ECO:0000313" key="2">
    <source>
        <dbReference type="EMBL" id="SES64815.1"/>
    </source>
</evidence>
<dbReference type="OrthoDB" id="1662300at2"/>